<evidence type="ECO:0000313" key="3">
    <source>
        <dbReference type="Proteomes" id="UP001556040"/>
    </source>
</evidence>
<protein>
    <submittedName>
        <fullName evidence="2">DJ-1/PfpI family protein</fullName>
    </submittedName>
</protein>
<accession>A0ABV3Q325</accession>
<evidence type="ECO:0000313" key="2">
    <source>
        <dbReference type="EMBL" id="MEW9501722.1"/>
    </source>
</evidence>
<keyword evidence="3" id="KW-1185">Reference proteome</keyword>
<gene>
    <name evidence="2" type="ORF">AB1471_07890</name>
</gene>
<dbReference type="SUPFAM" id="SSF52317">
    <property type="entry name" value="Class I glutamine amidotransferase-like"/>
    <property type="match status" value="1"/>
</dbReference>
<evidence type="ECO:0000259" key="1">
    <source>
        <dbReference type="Pfam" id="PF01965"/>
    </source>
</evidence>
<organism evidence="2 3">
    <name type="scientific">Jeotgalibacillus marinus</name>
    <dbReference type="NCBI Taxonomy" id="86667"/>
    <lineage>
        <taxon>Bacteria</taxon>
        <taxon>Bacillati</taxon>
        <taxon>Bacillota</taxon>
        <taxon>Bacilli</taxon>
        <taxon>Bacillales</taxon>
        <taxon>Caryophanaceae</taxon>
        <taxon>Jeotgalibacillus</taxon>
    </lineage>
</organism>
<dbReference type="InterPro" id="IPR029062">
    <property type="entry name" value="Class_I_gatase-like"/>
</dbReference>
<sequence length="80" mass="9014">MSSSPFLLAKAGALKGKKFTVGVTKEDIERVGVFEKENYSKEFVVQDGNIITARGRGFIRFGQYFGNALNLKFDERSFQE</sequence>
<dbReference type="Proteomes" id="UP001556040">
    <property type="component" value="Unassembled WGS sequence"/>
</dbReference>
<dbReference type="RefSeq" id="WP_367779351.1">
    <property type="nucleotide sequence ID" value="NZ_JBFMIA010000005.1"/>
</dbReference>
<name>A0ABV3Q325_9BACL</name>
<feature type="domain" description="DJ-1/PfpI" evidence="1">
    <location>
        <begin position="3"/>
        <end position="57"/>
    </location>
</feature>
<dbReference type="InterPro" id="IPR002818">
    <property type="entry name" value="DJ-1/PfpI"/>
</dbReference>
<dbReference type="EMBL" id="JBFMIA010000005">
    <property type="protein sequence ID" value="MEW9501722.1"/>
    <property type="molecule type" value="Genomic_DNA"/>
</dbReference>
<comment type="caution">
    <text evidence="2">The sequence shown here is derived from an EMBL/GenBank/DDBJ whole genome shotgun (WGS) entry which is preliminary data.</text>
</comment>
<dbReference type="Gene3D" id="3.40.50.880">
    <property type="match status" value="1"/>
</dbReference>
<proteinExistence type="predicted"/>
<reference evidence="2 3" key="1">
    <citation type="journal article" date="1979" name="Int. J. Syst. Evol. Microbiol.">
        <title>Bacillus globisporus subsp. marinus subsp. nov.</title>
        <authorList>
            <person name="Liu H."/>
        </authorList>
    </citation>
    <scope>NUCLEOTIDE SEQUENCE [LARGE SCALE GENOMIC DNA]</scope>
    <source>
        <strain evidence="2 3">DSM 1297</strain>
    </source>
</reference>
<dbReference type="Pfam" id="PF01965">
    <property type="entry name" value="DJ-1_PfpI"/>
    <property type="match status" value="1"/>
</dbReference>